<dbReference type="SUPFAM" id="SSF52540">
    <property type="entry name" value="P-loop containing nucleoside triphosphate hydrolases"/>
    <property type="match status" value="1"/>
</dbReference>
<dbReference type="InterPro" id="IPR056884">
    <property type="entry name" value="NPHP3-like_N"/>
</dbReference>
<name>A0A1I5Y3L6_9FIRM</name>
<dbReference type="Pfam" id="PF24883">
    <property type="entry name" value="NPHP3_N"/>
    <property type="match status" value="1"/>
</dbReference>
<evidence type="ECO:0000256" key="1">
    <source>
        <dbReference type="ARBA" id="ARBA00022737"/>
    </source>
</evidence>
<keyword evidence="4" id="KW-1185">Reference proteome</keyword>
<evidence type="ECO:0000313" key="4">
    <source>
        <dbReference type="Proteomes" id="UP000198577"/>
    </source>
</evidence>
<evidence type="ECO:0000259" key="2">
    <source>
        <dbReference type="Pfam" id="PF24883"/>
    </source>
</evidence>
<dbReference type="RefSeq" id="WP_143094088.1">
    <property type="nucleotide sequence ID" value="NZ_FOXR01000036.1"/>
</dbReference>
<dbReference type="InterPro" id="IPR027417">
    <property type="entry name" value="P-loop_NTPase"/>
</dbReference>
<keyword evidence="1" id="KW-0677">Repeat</keyword>
<dbReference type="STRING" id="937334.SAMN05444406_1362"/>
<feature type="domain" description="Nephrocystin 3-like N-terminal" evidence="2">
    <location>
        <begin position="28"/>
        <end position="73"/>
    </location>
</feature>
<proteinExistence type="predicted"/>
<reference evidence="3 4" key="1">
    <citation type="submission" date="2016-10" db="EMBL/GenBank/DDBJ databases">
        <authorList>
            <person name="de Groot N.N."/>
        </authorList>
    </citation>
    <scope>NUCLEOTIDE SEQUENCE [LARGE SCALE GENOMIC DNA]</scope>
    <source>
        <strain evidence="3 4">DSM 20678</strain>
    </source>
</reference>
<dbReference type="Proteomes" id="UP000198577">
    <property type="component" value="Unassembled WGS sequence"/>
</dbReference>
<evidence type="ECO:0000313" key="3">
    <source>
        <dbReference type="EMBL" id="SFQ38832.1"/>
    </source>
</evidence>
<sequence>MKSKPNIRCMFAGGNTPDGFVNYFGEILEANTNRIFIIKGGPGVGKSTFMKKIGQDLLDRGYDVEYFYCSSDPHSLDAVAVPDLKVAIMDGTAPHVMDPRYPGAVEEIIYFGDYWNDDVLVANREYIIDCTNRIKDLFNTAYSQLKEARVAYDEWKGYVKSCVDRAEYQRQADLLIRKVFKRFDVLGKDGRARHYFACAITPSGIKDYTDTLLKPGMDVYPVYGGPGSGAKELLSRVAHIAEWQGFFTERSHCPIEPQDLDMVIIPELNAAVINIWEPFRSAVPEGHGINLGEGIDLSACLNEANLDEERRRALSGAHERFLELLDQAISNIAQAKAVHDQLESYYISAMDFEKIEQVRQRIVQRMLKYGKGR</sequence>
<dbReference type="AlphaFoldDB" id="A0A1I5Y3L6"/>
<accession>A0A1I5Y3L6</accession>
<dbReference type="EMBL" id="FOXR01000036">
    <property type="protein sequence ID" value="SFQ38832.1"/>
    <property type="molecule type" value="Genomic_DNA"/>
</dbReference>
<gene>
    <name evidence="3" type="ORF">SAMN05444406_1362</name>
</gene>
<organism evidence="3 4">
    <name type="scientific">Caldicoprobacter faecalis</name>
    <dbReference type="NCBI Taxonomy" id="937334"/>
    <lineage>
        <taxon>Bacteria</taxon>
        <taxon>Bacillati</taxon>
        <taxon>Bacillota</taxon>
        <taxon>Clostridia</taxon>
        <taxon>Caldicoprobacterales</taxon>
        <taxon>Caldicoprobacteraceae</taxon>
        <taxon>Caldicoprobacter</taxon>
    </lineage>
</organism>
<dbReference type="OrthoDB" id="9781752at2"/>
<protein>
    <recommendedName>
        <fullName evidence="2">Nephrocystin 3-like N-terminal domain-containing protein</fullName>
    </recommendedName>
</protein>